<feature type="transmembrane region" description="Helical" evidence="8">
    <location>
        <begin position="295"/>
        <end position="315"/>
    </location>
</feature>
<evidence type="ECO:0000313" key="10">
    <source>
        <dbReference type="EMBL" id="RAJ97991.1"/>
    </source>
</evidence>
<evidence type="ECO:0000256" key="5">
    <source>
        <dbReference type="ARBA" id="ARBA00022692"/>
    </source>
</evidence>
<keyword evidence="5 8" id="KW-0812">Transmembrane</keyword>
<dbReference type="Proteomes" id="UP000248790">
    <property type="component" value="Unassembled WGS sequence"/>
</dbReference>
<dbReference type="EMBL" id="QLMC01000003">
    <property type="protein sequence ID" value="RAJ97991.1"/>
    <property type="molecule type" value="Genomic_DNA"/>
</dbReference>
<dbReference type="GO" id="GO:0009103">
    <property type="term" value="P:lipopolysaccharide biosynthetic process"/>
    <property type="evidence" value="ECO:0007669"/>
    <property type="project" value="UniProtKB-ARBA"/>
</dbReference>
<evidence type="ECO:0000259" key="9">
    <source>
        <dbReference type="Pfam" id="PF13231"/>
    </source>
</evidence>
<keyword evidence="7 8" id="KW-0472">Membrane</keyword>
<keyword evidence="2" id="KW-1003">Cell membrane</keyword>
<evidence type="ECO:0000256" key="8">
    <source>
        <dbReference type="SAM" id="Phobius"/>
    </source>
</evidence>
<dbReference type="InterPro" id="IPR038731">
    <property type="entry name" value="RgtA/B/C-like"/>
</dbReference>
<protein>
    <submittedName>
        <fullName evidence="10">4-amino-4-deoxy-L-arabinose transferase-like glycosyltransferase</fullName>
    </submittedName>
</protein>
<evidence type="ECO:0000313" key="11">
    <source>
        <dbReference type="Proteomes" id="UP000248790"/>
    </source>
</evidence>
<proteinExistence type="predicted"/>
<feature type="transmembrane region" description="Helical" evidence="8">
    <location>
        <begin position="399"/>
        <end position="420"/>
    </location>
</feature>
<feature type="transmembrane region" description="Helical" evidence="8">
    <location>
        <begin position="260"/>
        <end position="283"/>
    </location>
</feature>
<feature type="transmembrane region" description="Helical" evidence="8">
    <location>
        <begin position="172"/>
        <end position="199"/>
    </location>
</feature>
<feature type="transmembrane region" description="Helical" evidence="8">
    <location>
        <begin position="7"/>
        <end position="24"/>
    </location>
</feature>
<keyword evidence="3" id="KW-0328">Glycosyltransferase</keyword>
<feature type="transmembrane region" description="Helical" evidence="8">
    <location>
        <begin position="354"/>
        <end position="378"/>
    </location>
</feature>
<evidence type="ECO:0000256" key="2">
    <source>
        <dbReference type="ARBA" id="ARBA00022475"/>
    </source>
</evidence>
<feature type="domain" description="Glycosyltransferase RgtA/B/C/D-like" evidence="9">
    <location>
        <begin position="64"/>
        <end position="223"/>
    </location>
</feature>
<dbReference type="Pfam" id="PF13231">
    <property type="entry name" value="PMT_2"/>
    <property type="match status" value="1"/>
</dbReference>
<feature type="transmembrane region" description="Helical" evidence="8">
    <location>
        <begin position="205"/>
        <end position="228"/>
    </location>
</feature>
<gene>
    <name evidence="10" type="ORF">LX87_02898</name>
</gene>
<organism evidence="10 11">
    <name type="scientific">Larkinella arboricola</name>
    <dbReference type="NCBI Taxonomy" id="643671"/>
    <lineage>
        <taxon>Bacteria</taxon>
        <taxon>Pseudomonadati</taxon>
        <taxon>Bacteroidota</taxon>
        <taxon>Cytophagia</taxon>
        <taxon>Cytophagales</taxon>
        <taxon>Spirosomataceae</taxon>
        <taxon>Larkinella</taxon>
    </lineage>
</organism>
<dbReference type="PANTHER" id="PTHR33908">
    <property type="entry name" value="MANNOSYLTRANSFERASE YKCB-RELATED"/>
    <property type="match status" value="1"/>
</dbReference>
<keyword evidence="6 8" id="KW-1133">Transmembrane helix</keyword>
<comment type="caution">
    <text evidence="10">The sequence shown here is derived from an EMBL/GenBank/DDBJ whole genome shotgun (WGS) entry which is preliminary data.</text>
</comment>
<feature type="transmembrane region" description="Helical" evidence="8">
    <location>
        <begin position="114"/>
        <end position="130"/>
    </location>
</feature>
<evidence type="ECO:0000256" key="7">
    <source>
        <dbReference type="ARBA" id="ARBA00023136"/>
    </source>
</evidence>
<keyword evidence="11" id="KW-1185">Reference proteome</keyword>
<evidence type="ECO:0000256" key="6">
    <source>
        <dbReference type="ARBA" id="ARBA00022989"/>
    </source>
</evidence>
<dbReference type="GO" id="GO:0005886">
    <property type="term" value="C:plasma membrane"/>
    <property type="evidence" value="ECO:0007669"/>
    <property type="project" value="UniProtKB-SubCell"/>
</dbReference>
<reference evidence="10 11" key="1">
    <citation type="submission" date="2018-06" db="EMBL/GenBank/DDBJ databases">
        <title>Genomic Encyclopedia of Archaeal and Bacterial Type Strains, Phase II (KMG-II): from individual species to whole genera.</title>
        <authorList>
            <person name="Goeker M."/>
        </authorList>
    </citation>
    <scope>NUCLEOTIDE SEQUENCE [LARGE SCALE GENOMIC DNA]</scope>
    <source>
        <strain evidence="10 11">DSM 21851</strain>
    </source>
</reference>
<dbReference type="RefSeq" id="WP_111628938.1">
    <property type="nucleotide sequence ID" value="NZ_QLMC01000003.1"/>
</dbReference>
<feature type="transmembrane region" description="Helical" evidence="8">
    <location>
        <begin position="426"/>
        <end position="444"/>
    </location>
</feature>
<accession>A0A327WXU7</accession>
<evidence type="ECO:0000256" key="4">
    <source>
        <dbReference type="ARBA" id="ARBA00022679"/>
    </source>
</evidence>
<dbReference type="AlphaFoldDB" id="A0A327WXU7"/>
<dbReference type="InterPro" id="IPR050297">
    <property type="entry name" value="LipidA_mod_glycosyltrf_83"/>
</dbReference>
<feature type="transmembrane region" description="Helical" evidence="8">
    <location>
        <begin position="322"/>
        <end position="342"/>
    </location>
</feature>
<dbReference type="GO" id="GO:0016763">
    <property type="term" value="F:pentosyltransferase activity"/>
    <property type="evidence" value="ECO:0007669"/>
    <property type="project" value="TreeGrafter"/>
</dbReference>
<evidence type="ECO:0000256" key="1">
    <source>
        <dbReference type="ARBA" id="ARBA00004651"/>
    </source>
</evidence>
<keyword evidence="4 10" id="KW-0808">Transferase</keyword>
<sequence>MPQIPSRFIPLLIILVGALFYFPFLGRVHLFDWDEINFAESAREMMVTGNYTRVQINFQPFWEKPPLFFWLQVLAMKAFGIGEFAARFPNAVVGIATLLVLYSIGKKLVDERFGLLWALAYFGSLTPHLYFKTGIIDPTFNLFIFLSVWFMARTVSAYGTSKAIGQAVLSGLFVGLAVLTKGPVGGLLLGLTFLIYWALQRFRPILSFLNGLTFFACALAVASVWFGLELIKNGWWFFEEFIRYQIRLFSTPDAGHQQPFYYHFVVILLGCFPMSLLAIRGFFPSSTEGQAEATVFFRRWMVILFWVVMILFSIVKTKIVHYSSMAWFPVSYLAATVLYGYLKGQLNWNRWLTVGIAVIGGVLGLLIAALPLVGLNAAELIPHIKDRFAAANLTAPVEWAGWEWIIGTAYGLAIAAILWFRRTQPIRSVVGLFLATPLLLWFVLPTIAPKIERYTQGAVIDFYEAKQGQDVYIEPIGYKSYAHLFYFRKQPPTNPNSYREDWLMNGPVDKPTFFVTRNINIDQYRYNPNLEIIREEAGFVFLRRKPVFK</sequence>
<dbReference type="PANTHER" id="PTHR33908:SF3">
    <property type="entry name" value="UNDECAPRENYL PHOSPHATE-ALPHA-4-AMINO-4-DEOXY-L-ARABINOSE ARABINOSYL TRANSFERASE"/>
    <property type="match status" value="1"/>
</dbReference>
<dbReference type="OrthoDB" id="9792789at2"/>
<evidence type="ECO:0000256" key="3">
    <source>
        <dbReference type="ARBA" id="ARBA00022676"/>
    </source>
</evidence>
<dbReference type="GO" id="GO:0010041">
    <property type="term" value="P:response to iron(III) ion"/>
    <property type="evidence" value="ECO:0007669"/>
    <property type="project" value="TreeGrafter"/>
</dbReference>
<feature type="transmembrane region" description="Helical" evidence="8">
    <location>
        <begin position="84"/>
        <end position="102"/>
    </location>
</feature>
<name>A0A327WXU7_LARAB</name>
<comment type="subcellular location">
    <subcellularLocation>
        <location evidence="1">Cell membrane</location>
        <topology evidence="1">Multi-pass membrane protein</topology>
    </subcellularLocation>
</comment>